<dbReference type="Gene3D" id="3.40.50.410">
    <property type="entry name" value="von Willebrand factor, type A domain"/>
    <property type="match status" value="1"/>
</dbReference>
<sequence length="340" mass="37719">MILAWPWFALALVLPLLVRFGLPPLLTDKRGRTRLVHDGFPLLLPQAGQPVWCMALCWCALVLALCRPQWQSEPLIHYQASRDLILAVDLSDSMRTQDMLDEGEQRDRLGAVKEQLKSLIRARAGDRIALVVFADHAYLLSPLTEEIPALLRLADELDFDLVGPTTAIGEAILLSHQHADLTRPTALLLVTDGRNTAGNADPLAEAKRAAAAGIRLYTLGVGADPDTFAGVQFQAGLDPSAELDEPLLQQIAELGHGRYFRARSQSDLAAINQALDSLEPVARPQTLYQPNLELYPWPLALAWLLLMWPARLRGAAPSWLRLNRAFWRRPPRQPPEPPHA</sequence>
<accession>A0A2M8HE56</accession>
<dbReference type="SUPFAM" id="SSF53300">
    <property type="entry name" value="vWA-like"/>
    <property type="match status" value="1"/>
</dbReference>
<dbReference type="Proteomes" id="UP000232060">
    <property type="component" value="Unassembled WGS sequence"/>
</dbReference>
<keyword evidence="2" id="KW-0812">Transmembrane</keyword>
<dbReference type="AlphaFoldDB" id="A0A2M8HE56"/>
<name>A0A2M8HE56_9GAMM</name>
<dbReference type="RefSeq" id="WP_100858374.1">
    <property type="nucleotide sequence ID" value="NZ_PGCP01000003.1"/>
</dbReference>
<dbReference type="InterPro" id="IPR036465">
    <property type="entry name" value="vWFA_dom_sf"/>
</dbReference>
<evidence type="ECO:0000259" key="5">
    <source>
        <dbReference type="PROSITE" id="PS50234"/>
    </source>
</evidence>
<proteinExistence type="predicted"/>
<evidence type="ECO:0000256" key="2">
    <source>
        <dbReference type="ARBA" id="ARBA00022692"/>
    </source>
</evidence>
<dbReference type="PANTHER" id="PTHR22550:SF5">
    <property type="entry name" value="LEUCINE ZIPPER PROTEIN 4"/>
    <property type="match status" value="1"/>
</dbReference>
<dbReference type="InterPro" id="IPR002035">
    <property type="entry name" value="VWF_A"/>
</dbReference>
<evidence type="ECO:0000313" key="6">
    <source>
        <dbReference type="EMBL" id="PJC94781.1"/>
    </source>
</evidence>
<evidence type="ECO:0000256" key="3">
    <source>
        <dbReference type="ARBA" id="ARBA00022989"/>
    </source>
</evidence>
<dbReference type="InterPro" id="IPR050768">
    <property type="entry name" value="UPF0353/GerABKA_families"/>
</dbReference>
<reference evidence="6 7" key="1">
    <citation type="submission" date="2017-11" db="EMBL/GenBank/DDBJ databases">
        <title>Draft genome sequence of environmental isolate Aeromonas lusitania sp. nov. MDC 2473.</title>
        <authorList>
            <person name="Colston S.M."/>
            <person name="Navarro A."/>
            <person name="Martinez-Murcia A.J."/>
            <person name="Graf J."/>
        </authorList>
    </citation>
    <scope>NUCLEOTIDE SEQUENCE [LARGE SCALE GENOMIC DNA]</scope>
    <source>
        <strain evidence="6 7">MDC 2473</strain>
    </source>
</reference>
<keyword evidence="3" id="KW-1133">Transmembrane helix</keyword>
<dbReference type="PROSITE" id="PS50234">
    <property type="entry name" value="VWFA"/>
    <property type="match status" value="1"/>
</dbReference>
<dbReference type="SMART" id="SM00327">
    <property type="entry name" value="VWA"/>
    <property type="match status" value="1"/>
</dbReference>
<keyword evidence="4" id="KW-0472">Membrane</keyword>
<evidence type="ECO:0000313" key="7">
    <source>
        <dbReference type="Proteomes" id="UP000232060"/>
    </source>
</evidence>
<feature type="domain" description="VWFA" evidence="5">
    <location>
        <begin position="83"/>
        <end position="278"/>
    </location>
</feature>
<evidence type="ECO:0000256" key="1">
    <source>
        <dbReference type="ARBA" id="ARBA00022475"/>
    </source>
</evidence>
<dbReference type="EMBL" id="PGCP01000003">
    <property type="protein sequence ID" value="PJC94781.1"/>
    <property type="molecule type" value="Genomic_DNA"/>
</dbReference>
<evidence type="ECO:0000256" key="4">
    <source>
        <dbReference type="ARBA" id="ARBA00023136"/>
    </source>
</evidence>
<protein>
    <submittedName>
        <fullName evidence="6">VWA domain-containing protein</fullName>
    </submittedName>
</protein>
<dbReference type="PANTHER" id="PTHR22550">
    <property type="entry name" value="SPORE GERMINATION PROTEIN"/>
    <property type="match status" value="1"/>
</dbReference>
<keyword evidence="1" id="KW-1003">Cell membrane</keyword>
<gene>
    <name evidence="6" type="ORF">CUC44_02225</name>
</gene>
<comment type="caution">
    <text evidence="6">The sequence shown here is derived from an EMBL/GenBank/DDBJ whole genome shotgun (WGS) entry which is preliminary data.</text>
</comment>
<organism evidence="6 7">
    <name type="scientific">Aeromonas lusitana</name>
    <dbReference type="NCBI Taxonomy" id="931529"/>
    <lineage>
        <taxon>Bacteria</taxon>
        <taxon>Pseudomonadati</taxon>
        <taxon>Pseudomonadota</taxon>
        <taxon>Gammaproteobacteria</taxon>
        <taxon>Aeromonadales</taxon>
        <taxon>Aeromonadaceae</taxon>
        <taxon>Aeromonas</taxon>
    </lineage>
</organism>
<dbReference type="Pfam" id="PF13519">
    <property type="entry name" value="VWA_2"/>
    <property type="match status" value="1"/>
</dbReference>
<keyword evidence="7" id="KW-1185">Reference proteome</keyword>
<dbReference type="OrthoDB" id="6206554at2"/>